<dbReference type="PROSITE" id="PS01124">
    <property type="entry name" value="HTH_ARAC_FAMILY_2"/>
    <property type="match status" value="1"/>
</dbReference>
<name>B0C8H6_ACAM1</name>
<dbReference type="RefSeq" id="WP_012165393.1">
    <property type="nucleotide sequence ID" value="NC_009925.1"/>
</dbReference>
<evidence type="ECO:0000256" key="2">
    <source>
        <dbReference type="ARBA" id="ARBA00023125"/>
    </source>
</evidence>
<dbReference type="InterPro" id="IPR018062">
    <property type="entry name" value="HTH_AraC-typ_CS"/>
</dbReference>
<organism evidence="7 8">
    <name type="scientific">Acaryochloris marina (strain MBIC 11017)</name>
    <dbReference type="NCBI Taxonomy" id="329726"/>
    <lineage>
        <taxon>Bacteria</taxon>
        <taxon>Bacillati</taxon>
        <taxon>Cyanobacteriota</taxon>
        <taxon>Cyanophyceae</taxon>
        <taxon>Acaryochloridales</taxon>
        <taxon>Acaryochloridaceae</taxon>
        <taxon>Acaryochloris</taxon>
    </lineage>
</organism>
<dbReference type="Proteomes" id="UP000000268">
    <property type="component" value="Chromosome"/>
</dbReference>
<evidence type="ECO:0000313" key="8">
    <source>
        <dbReference type="Proteomes" id="UP000000268"/>
    </source>
</evidence>
<evidence type="ECO:0000256" key="3">
    <source>
        <dbReference type="ARBA" id="ARBA00023163"/>
    </source>
</evidence>
<dbReference type="eggNOG" id="COG0745">
    <property type="taxonomic scope" value="Bacteria"/>
</dbReference>
<protein>
    <submittedName>
        <fullName evidence="7">Two component transcriptional regulator, AraC family</fullName>
    </submittedName>
</protein>
<reference evidence="7 8" key="1">
    <citation type="journal article" date="2008" name="Proc. Natl. Acad. Sci. U.S.A.">
        <title>Niche adaptation and genome expansion in the chlorophyll d-producing cyanobacterium Acaryochloris marina.</title>
        <authorList>
            <person name="Swingley W.D."/>
            <person name="Chen M."/>
            <person name="Cheung P.C."/>
            <person name="Conrad A.L."/>
            <person name="Dejesa L.C."/>
            <person name="Hao J."/>
            <person name="Honchak B.M."/>
            <person name="Karbach L.E."/>
            <person name="Kurdoglu A."/>
            <person name="Lahiri S."/>
            <person name="Mastrian S.D."/>
            <person name="Miyashita H."/>
            <person name="Page L."/>
            <person name="Ramakrishna P."/>
            <person name="Satoh S."/>
            <person name="Sattley W.M."/>
            <person name="Shimada Y."/>
            <person name="Taylor H.L."/>
            <person name="Tomo T."/>
            <person name="Tsuchiya T."/>
            <person name="Wang Z.T."/>
            <person name="Raymond J."/>
            <person name="Mimuro M."/>
            <person name="Blankenship R.E."/>
            <person name="Touchman J.W."/>
        </authorList>
    </citation>
    <scope>NUCLEOTIDE SEQUENCE [LARGE SCALE GENOMIC DNA]</scope>
    <source>
        <strain evidence="8">MBIC 11017</strain>
    </source>
</reference>
<evidence type="ECO:0000313" key="7">
    <source>
        <dbReference type="EMBL" id="ABW30131.1"/>
    </source>
</evidence>
<dbReference type="PROSITE" id="PS50110">
    <property type="entry name" value="RESPONSE_REGULATORY"/>
    <property type="match status" value="1"/>
</dbReference>
<dbReference type="PANTHER" id="PTHR43280">
    <property type="entry name" value="ARAC-FAMILY TRANSCRIPTIONAL REGULATOR"/>
    <property type="match status" value="1"/>
</dbReference>
<sequence length="257" mass="29063">MQKILIIEDETQTRNLFLNCLKFEGFEALGADNGSFGVQLAQKFHPGLVVCDIMMPDMDGYQVLSQLRQHPETATIPFIFLTAKVTMSELRQGMTLGADDYLTKPCTIDDFLAAIATRFQRQSELRGQMGTPPAPDLSTADRIFPHCPQLNAVFDFIEANYCQPLHLKDVATVAGYSPAYLTHLMQTQTGRTVKQWIVERRMSEARTLLLQTKQSIKKIAITLGYADPGYFIRQFRQHHGTSPHGWRRQSHIESSLS</sequence>
<dbReference type="KEGG" id="amr:AM1_5169"/>
<dbReference type="Pfam" id="PF12833">
    <property type="entry name" value="HTH_18"/>
    <property type="match status" value="1"/>
</dbReference>
<dbReference type="PROSITE" id="PS00041">
    <property type="entry name" value="HTH_ARAC_FAMILY_1"/>
    <property type="match status" value="1"/>
</dbReference>
<dbReference type="GO" id="GO:0000160">
    <property type="term" value="P:phosphorelay signal transduction system"/>
    <property type="evidence" value="ECO:0007669"/>
    <property type="project" value="InterPro"/>
</dbReference>
<keyword evidence="3" id="KW-0804">Transcription</keyword>
<keyword evidence="8" id="KW-1185">Reference proteome</keyword>
<feature type="modified residue" description="4-aspartylphosphate" evidence="4">
    <location>
        <position position="52"/>
    </location>
</feature>
<dbReference type="Pfam" id="PF00072">
    <property type="entry name" value="Response_reg"/>
    <property type="match status" value="1"/>
</dbReference>
<dbReference type="PANTHER" id="PTHR43280:SF28">
    <property type="entry name" value="HTH-TYPE TRANSCRIPTIONAL ACTIVATOR RHAS"/>
    <property type="match status" value="1"/>
</dbReference>
<dbReference type="SMART" id="SM00448">
    <property type="entry name" value="REC"/>
    <property type="match status" value="1"/>
</dbReference>
<evidence type="ECO:0000259" key="6">
    <source>
        <dbReference type="PROSITE" id="PS50110"/>
    </source>
</evidence>
<dbReference type="EMBL" id="CP000828">
    <property type="protein sequence ID" value="ABW30131.1"/>
    <property type="molecule type" value="Genomic_DNA"/>
</dbReference>
<dbReference type="InterPro" id="IPR018060">
    <property type="entry name" value="HTH_AraC"/>
</dbReference>
<dbReference type="OrthoDB" id="508510at2"/>
<evidence type="ECO:0000256" key="1">
    <source>
        <dbReference type="ARBA" id="ARBA00023015"/>
    </source>
</evidence>
<evidence type="ECO:0000256" key="4">
    <source>
        <dbReference type="PROSITE-ProRule" id="PRU00169"/>
    </source>
</evidence>
<accession>B0C8H6</accession>
<dbReference type="InterPro" id="IPR011006">
    <property type="entry name" value="CheY-like_superfamily"/>
</dbReference>
<dbReference type="InterPro" id="IPR009057">
    <property type="entry name" value="Homeodomain-like_sf"/>
</dbReference>
<dbReference type="STRING" id="329726.AM1_5169"/>
<dbReference type="GO" id="GO:0043565">
    <property type="term" value="F:sequence-specific DNA binding"/>
    <property type="evidence" value="ECO:0007669"/>
    <property type="project" value="InterPro"/>
</dbReference>
<dbReference type="GO" id="GO:0003700">
    <property type="term" value="F:DNA-binding transcription factor activity"/>
    <property type="evidence" value="ECO:0007669"/>
    <property type="project" value="InterPro"/>
</dbReference>
<dbReference type="Gene3D" id="1.10.10.60">
    <property type="entry name" value="Homeodomain-like"/>
    <property type="match status" value="2"/>
</dbReference>
<dbReference type="HOGENOM" id="CLU_000445_5_1_3"/>
<keyword evidence="2" id="KW-0238">DNA-binding</keyword>
<dbReference type="SUPFAM" id="SSF52172">
    <property type="entry name" value="CheY-like"/>
    <property type="match status" value="1"/>
</dbReference>
<dbReference type="Gene3D" id="3.40.50.2300">
    <property type="match status" value="1"/>
</dbReference>
<dbReference type="SUPFAM" id="SSF46689">
    <property type="entry name" value="Homeodomain-like"/>
    <property type="match status" value="2"/>
</dbReference>
<dbReference type="AlphaFoldDB" id="B0C8H6"/>
<dbReference type="SMART" id="SM00342">
    <property type="entry name" value="HTH_ARAC"/>
    <property type="match status" value="1"/>
</dbReference>
<keyword evidence="1" id="KW-0805">Transcription regulation</keyword>
<feature type="domain" description="Response regulatory" evidence="6">
    <location>
        <begin position="3"/>
        <end position="119"/>
    </location>
</feature>
<evidence type="ECO:0000259" key="5">
    <source>
        <dbReference type="PROSITE" id="PS01124"/>
    </source>
</evidence>
<gene>
    <name evidence="7" type="ordered locus">AM1_5169</name>
</gene>
<feature type="domain" description="HTH araC/xylS-type" evidence="5">
    <location>
        <begin position="151"/>
        <end position="249"/>
    </location>
</feature>
<dbReference type="InterPro" id="IPR001789">
    <property type="entry name" value="Sig_transdc_resp-reg_receiver"/>
</dbReference>
<proteinExistence type="predicted"/>
<dbReference type="eggNOG" id="COG2207">
    <property type="taxonomic scope" value="Bacteria"/>
</dbReference>
<keyword evidence="4" id="KW-0597">Phosphoprotein</keyword>
<dbReference type="CDD" id="cd17574">
    <property type="entry name" value="REC_OmpR"/>
    <property type="match status" value="1"/>
</dbReference>